<evidence type="ECO:0000313" key="4">
    <source>
        <dbReference type="EMBL" id="KAF7267225.1"/>
    </source>
</evidence>
<dbReference type="PANTHER" id="PTHR13947:SF37">
    <property type="entry name" value="LD18367P"/>
    <property type="match status" value="1"/>
</dbReference>
<evidence type="ECO:0000313" key="5">
    <source>
        <dbReference type="Proteomes" id="UP000625711"/>
    </source>
</evidence>
<accession>A0A834M580</accession>
<proteinExistence type="predicted"/>
<keyword evidence="2" id="KW-0472">Membrane</keyword>
<dbReference type="InterPro" id="IPR000182">
    <property type="entry name" value="GNAT_dom"/>
</dbReference>
<dbReference type="Gene3D" id="3.40.630.30">
    <property type="match status" value="1"/>
</dbReference>
<protein>
    <recommendedName>
        <fullName evidence="3">N-acetyltransferase domain-containing protein</fullName>
    </recommendedName>
</protein>
<feature type="transmembrane region" description="Helical" evidence="2">
    <location>
        <begin position="62"/>
        <end position="83"/>
    </location>
</feature>
<dbReference type="OrthoDB" id="41532at2759"/>
<organism evidence="4 5">
    <name type="scientific">Rhynchophorus ferrugineus</name>
    <name type="common">Red palm weevil</name>
    <name type="synonym">Curculio ferrugineus</name>
    <dbReference type="NCBI Taxonomy" id="354439"/>
    <lineage>
        <taxon>Eukaryota</taxon>
        <taxon>Metazoa</taxon>
        <taxon>Ecdysozoa</taxon>
        <taxon>Arthropoda</taxon>
        <taxon>Hexapoda</taxon>
        <taxon>Insecta</taxon>
        <taxon>Pterygota</taxon>
        <taxon>Neoptera</taxon>
        <taxon>Endopterygota</taxon>
        <taxon>Coleoptera</taxon>
        <taxon>Polyphaga</taxon>
        <taxon>Cucujiformia</taxon>
        <taxon>Curculionidae</taxon>
        <taxon>Dryophthorinae</taxon>
        <taxon>Rhynchophorus</taxon>
    </lineage>
</organism>
<keyword evidence="2" id="KW-1133">Transmembrane helix</keyword>
<dbReference type="Proteomes" id="UP000625711">
    <property type="component" value="Unassembled WGS sequence"/>
</dbReference>
<dbReference type="GO" id="GO:0008080">
    <property type="term" value="F:N-acetyltransferase activity"/>
    <property type="evidence" value="ECO:0007669"/>
    <property type="project" value="InterPro"/>
</dbReference>
<feature type="domain" description="N-acetyltransferase" evidence="3">
    <location>
        <begin position="83"/>
        <end position="234"/>
    </location>
</feature>
<keyword evidence="1" id="KW-0808">Transferase</keyword>
<keyword evidence="2" id="KW-0812">Transmembrane</keyword>
<dbReference type="Pfam" id="PF00583">
    <property type="entry name" value="Acetyltransf_1"/>
    <property type="match status" value="1"/>
</dbReference>
<dbReference type="InterPro" id="IPR050769">
    <property type="entry name" value="NAT_camello-type"/>
</dbReference>
<dbReference type="SUPFAM" id="SSF55729">
    <property type="entry name" value="Acyl-CoA N-acyltransferases (Nat)"/>
    <property type="match status" value="1"/>
</dbReference>
<evidence type="ECO:0000259" key="3">
    <source>
        <dbReference type="PROSITE" id="PS51186"/>
    </source>
</evidence>
<name>A0A834M580_RHYFE</name>
<comment type="caution">
    <text evidence="4">The sequence shown here is derived from an EMBL/GenBank/DDBJ whole genome shotgun (WGS) entry which is preliminary data.</text>
</comment>
<dbReference type="InterPro" id="IPR016181">
    <property type="entry name" value="Acyl_CoA_acyltransferase"/>
</dbReference>
<gene>
    <name evidence="4" type="ORF">GWI33_019554</name>
</gene>
<dbReference type="AlphaFoldDB" id="A0A834M580"/>
<dbReference type="CDD" id="cd04301">
    <property type="entry name" value="NAT_SF"/>
    <property type="match status" value="1"/>
</dbReference>
<sequence length="243" mass="28834">MYYIVLREQKVTDTPQVSELVRNAYNSNIINTFYGGLFNETTFQTMIILSAILFIFFQVKLVYCLCTIPIVLLLMYVAIYAAITMKSAQLMYEKKPLKSWVAEAYEPYFFTKNPNICWYKIITEREVENLEIKPEGKRQIIGTVAVMKHFHHPEWAWLFRLAVDVRYRRKGIASRLVNTVQDWCKDNQFNRIDLAMTECQEGARQLFDKTGFETKQLYHKTLFTKAYMMQMYLLTCEVRPTFH</sequence>
<keyword evidence="5" id="KW-1185">Reference proteome</keyword>
<evidence type="ECO:0000256" key="2">
    <source>
        <dbReference type="SAM" id="Phobius"/>
    </source>
</evidence>
<dbReference type="PROSITE" id="PS51186">
    <property type="entry name" value="GNAT"/>
    <property type="match status" value="1"/>
</dbReference>
<feature type="transmembrane region" description="Helical" evidence="2">
    <location>
        <begin position="41"/>
        <end position="57"/>
    </location>
</feature>
<evidence type="ECO:0000256" key="1">
    <source>
        <dbReference type="ARBA" id="ARBA00022679"/>
    </source>
</evidence>
<dbReference type="PANTHER" id="PTHR13947">
    <property type="entry name" value="GNAT FAMILY N-ACETYLTRANSFERASE"/>
    <property type="match status" value="1"/>
</dbReference>
<dbReference type="EMBL" id="JAACXV010014451">
    <property type="protein sequence ID" value="KAF7267225.1"/>
    <property type="molecule type" value="Genomic_DNA"/>
</dbReference>
<reference evidence="4" key="1">
    <citation type="submission" date="2020-08" db="EMBL/GenBank/DDBJ databases">
        <title>Genome sequencing and assembly of the red palm weevil Rhynchophorus ferrugineus.</title>
        <authorList>
            <person name="Dias G.B."/>
            <person name="Bergman C.M."/>
            <person name="Manee M."/>
        </authorList>
    </citation>
    <scope>NUCLEOTIDE SEQUENCE</scope>
    <source>
        <strain evidence="4">AA-2017</strain>
        <tissue evidence="4">Whole larva</tissue>
    </source>
</reference>